<dbReference type="EMBL" id="UINC01155370">
    <property type="protein sequence ID" value="SVD51181.1"/>
    <property type="molecule type" value="Genomic_DNA"/>
</dbReference>
<accession>A0A382VZ73</accession>
<name>A0A382VZ73_9ZZZZ</name>
<reference evidence="1" key="1">
    <citation type="submission" date="2018-05" db="EMBL/GenBank/DDBJ databases">
        <authorList>
            <person name="Lanie J.A."/>
            <person name="Ng W.-L."/>
            <person name="Kazmierczak K.M."/>
            <person name="Andrzejewski T.M."/>
            <person name="Davidsen T.M."/>
            <person name="Wayne K.J."/>
            <person name="Tettelin H."/>
            <person name="Glass J.I."/>
            <person name="Rusch D."/>
            <person name="Podicherti R."/>
            <person name="Tsui H.-C.T."/>
            <person name="Winkler M.E."/>
        </authorList>
    </citation>
    <scope>NUCLEOTIDE SEQUENCE</scope>
</reference>
<evidence type="ECO:0000313" key="1">
    <source>
        <dbReference type="EMBL" id="SVD51181.1"/>
    </source>
</evidence>
<organism evidence="1">
    <name type="scientific">marine metagenome</name>
    <dbReference type="NCBI Taxonomy" id="408172"/>
    <lineage>
        <taxon>unclassified sequences</taxon>
        <taxon>metagenomes</taxon>
        <taxon>ecological metagenomes</taxon>
    </lineage>
</organism>
<feature type="non-terminal residue" evidence="1">
    <location>
        <position position="166"/>
    </location>
</feature>
<gene>
    <name evidence="1" type="ORF">METZ01_LOCUS404035</name>
</gene>
<protein>
    <submittedName>
        <fullName evidence="1">Uncharacterized protein</fullName>
    </submittedName>
</protein>
<sequence length="166" mass="19386">MIDYKPLIYQHLYTHPIRLERAKISAQKRGYRIIDTLSDEVFEEARYIVAKSRPVSDELLSKFSKLNGIIIQGREPWMIEDQSKFINNCRFTEFDRGFEVAEHAMALMNIGLKNFHNLSSWKVLLAPIQRKYWFKTVEATEKIGAHNWASMKVDTLDGKIIGFVGY</sequence>
<proteinExistence type="predicted"/>
<dbReference type="AlphaFoldDB" id="A0A382VZ73"/>